<reference evidence="2 3" key="1">
    <citation type="submission" date="2020-12" db="EMBL/GenBank/DDBJ databases">
        <title>Brachybacterium sp. MASK1Z-5, whole genome shotgun sequence.</title>
        <authorList>
            <person name="Tuo L."/>
        </authorList>
    </citation>
    <scope>NUCLEOTIDE SEQUENCE [LARGE SCALE GENOMIC DNA]</scope>
    <source>
        <strain evidence="2 3">MASK1Z-5</strain>
    </source>
</reference>
<sequence>MLPGESPFVIGIDAGGTHTRVGLFDLSGGLLGFATGSGGGPHHNDDARQNIHDTILAAGADARRDPRQARALVAGIAGINRESSNQGQDHGDVVESLVDIGGISGSIRVVNDAISAHRGALAGGPGIIVVAGTGSMILAVADDGAETESGQFQHYAGAARHLVHDVVQRILIGDVDEGDPVLDRVYGHFGASGRSELREVVLGLNSNAPNESKRRFGALAPAVTEMIDSSALAQSAAIRLCERTALGVGLLMPSIHGASIPVACAGSLANDPAFRGLLQRSLDRLPGPQQPTLVSARLDPVRGSAILALESAGAPVNEKVLGLLESTI</sequence>
<dbReference type="InterPro" id="IPR039758">
    <property type="entry name" value="NAGK-like"/>
</dbReference>
<proteinExistence type="predicted"/>
<feature type="domain" description="ATPase BadF/BadG/BcrA/BcrD type" evidence="1">
    <location>
        <begin position="10"/>
        <end position="307"/>
    </location>
</feature>
<evidence type="ECO:0000259" key="1">
    <source>
        <dbReference type="Pfam" id="PF01869"/>
    </source>
</evidence>
<keyword evidence="3" id="KW-1185">Reference proteome</keyword>
<dbReference type="EMBL" id="JAEDAJ010000004">
    <property type="protein sequence ID" value="MBK0331607.1"/>
    <property type="molecule type" value="Genomic_DNA"/>
</dbReference>
<dbReference type="InterPro" id="IPR002731">
    <property type="entry name" value="ATPase_BadF"/>
</dbReference>
<name>A0ABS1BAB3_9MICO</name>
<evidence type="ECO:0000313" key="2">
    <source>
        <dbReference type="EMBL" id="MBK0331607.1"/>
    </source>
</evidence>
<comment type="caution">
    <text evidence="2">The sequence shown here is derived from an EMBL/GenBank/DDBJ whole genome shotgun (WGS) entry which is preliminary data.</text>
</comment>
<dbReference type="InterPro" id="IPR043129">
    <property type="entry name" value="ATPase_NBD"/>
</dbReference>
<dbReference type="PANTHER" id="PTHR12862">
    <property type="entry name" value="BADF TYPE ATPASE DOMAIN-CONTAINING PROTEIN"/>
    <property type="match status" value="1"/>
</dbReference>
<dbReference type="Pfam" id="PF01869">
    <property type="entry name" value="BcrAD_BadFG"/>
    <property type="match status" value="1"/>
</dbReference>
<accession>A0ABS1BAB3</accession>
<dbReference type="Proteomes" id="UP000612352">
    <property type="component" value="Unassembled WGS sequence"/>
</dbReference>
<protein>
    <recommendedName>
        <fullName evidence="1">ATPase BadF/BadG/BcrA/BcrD type domain-containing protein</fullName>
    </recommendedName>
</protein>
<dbReference type="RefSeq" id="WP_200502233.1">
    <property type="nucleotide sequence ID" value="NZ_JAEDAJ010000004.1"/>
</dbReference>
<dbReference type="Gene3D" id="3.30.420.40">
    <property type="match status" value="2"/>
</dbReference>
<gene>
    <name evidence="2" type="ORF">I8D64_09355</name>
</gene>
<dbReference type="PANTHER" id="PTHR12862:SF0">
    <property type="entry name" value="N-ACETYL-D-GLUCOSAMINE KINASE"/>
    <property type="match status" value="1"/>
</dbReference>
<dbReference type="SUPFAM" id="SSF53067">
    <property type="entry name" value="Actin-like ATPase domain"/>
    <property type="match status" value="2"/>
</dbReference>
<evidence type="ECO:0000313" key="3">
    <source>
        <dbReference type="Proteomes" id="UP000612352"/>
    </source>
</evidence>
<organism evidence="2 3">
    <name type="scientific">Brachybacterium halotolerans</name>
    <dbReference type="NCBI Taxonomy" id="2795215"/>
    <lineage>
        <taxon>Bacteria</taxon>
        <taxon>Bacillati</taxon>
        <taxon>Actinomycetota</taxon>
        <taxon>Actinomycetes</taxon>
        <taxon>Micrococcales</taxon>
        <taxon>Dermabacteraceae</taxon>
        <taxon>Brachybacterium</taxon>
    </lineage>
</organism>